<dbReference type="AlphaFoldDB" id="D2VGP8"/>
<evidence type="ECO:0000313" key="2">
    <source>
        <dbReference type="EMBL" id="EFC44005.1"/>
    </source>
</evidence>
<sequence>MFNRHIKSIVKLRIFTGKLGSNSLTLPNMVHMMERRNFHTCFSSQSTTITPQQFHEKESEEQQLIIKLKMAKSKGGAALNKKEVNLFVELKLNINDLGKLKKEIDQVEFQKAIEKFNRKIVEKSKHMDERMNEKIDMTQFSIKLGEFVIQKNVKKSNVVEFPINFENFQDWNKKRTLLLMKTPTLRDGAGLTTKEIQFLKQFHFDGKVLQSIVKHIEKKPNNMNFDRVLYNNLSKAKIKPTVKTVTKILSWIEAHLIGVDLNKRKHTIGRKKEQSVSRNIEEKRRENTSLLEEYETELEELQESIENHLLSEDESSHLRKLLKEKEELISELKETLKELAEKY</sequence>
<dbReference type="Proteomes" id="UP000006671">
    <property type="component" value="Unassembled WGS sequence"/>
</dbReference>
<dbReference type="VEuPathDB" id="AmoebaDB:NAEGRDRAFT_68053"/>
<organism evidence="3">
    <name type="scientific">Naegleria gruberi</name>
    <name type="common">Amoeba</name>
    <dbReference type="NCBI Taxonomy" id="5762"/>
    <lineage>
        <taxon>Eukaryota</taxon>
        <taxon>Discoba</taxon>
        <taxon>Heterolobosea</taxon>
        <taxon>Tetramitia</taxon>
        <taxon>Eutetramitia</taxon>
        <taxon>Vahlkampfiidae</taxon>
        <taxon>Naegleria</taxon>
    </lineage>
</organism>
<accession>D2VGP8</accession>
<proteinExistence type="predicted"/>
<dbReference type="EMBL" id="GG738870">
    <property type="protein sequence ID" value="EFC44005.1"/>
    <property type="molecule type" value="Genomic_DNA"/>
</dbReference>
<keyword evidence="3" id="KW-1185">Reference proteome</keyword>
<feature type="coiled-coil region" evidence="1">
    <location>
        <begin position="273"/>
        <end position="342"/>
    </location>
</feature>
<name>D2VGP8_NAEGR</name>
<protein>
    <submittedName>
        <fullName evidence="2">Predicted protein</fullName>
    </submittedName>
</protein>
<reference evidence="2 3" key="1">
    <citation type="journal article" date="2010" name="Cell">
        <title>The genome of Naegleria gruberi illuminates early eukaryotic versatility.</title>
        <authorList>
            <person name="Fritz-Laylin L.K."/>
            <person name="Prochnik S.E."/>
            <person name="Ginger M.L."/>
            <person name="Dacks J.B."/>
            <person name="Carpenter M.L."/>
            <person name="Field M.C."/>
            <person name="Kuo A."/>
            <person name="Paredez A."/>
            <person name="Chapman J."/>
            <person name="Pham J."/>
            <person name="Shu S."/>
            <person name="Neupane R."/>
            <person name="Cipriano M."/>
            <person name="Mancuso J."/>
            <person name="Tu H."/>
            <person name="Salamov A."/>
            <person name="Lindquist E."/>
            <person name="Shapiro H."/>
            <person name="Lucas S."/>
            <person name="Grigoriev I.V."/>
            <person name="Cande W.Z."/>
            <person name="Fulton C."/>
            <person name="Rokhsar D.S."/>
            <person name="Dawson S.C."/>
        </authorList>
    </citation>
    <scope>NUCLEOTIDE SEQUENCE [LARGE SCALE GENOMIC DNA]</scope>
    <source>
        <strain evidence="2 3">NEG-M</strain>
    </source>
</reference>
<gene>
    <name evidence="2" type="ORF">NAEGRDRAFT_68053</name>
</gene>
<evidence type="ECO:0000256" key="1">
    <source>
        <dbReference type="SAM" id="Coils"/>
    </source>
</evidence>
<evidence type="ECO:0000313" key="3">
    <source>
        <dbReference type="Proteomes" id="UP000006671"/>
    </source>
</evidence>
<keyword evidence="1" id="KW-0175">Coiled coil</keyword>
<dbReference type="GeneID" id="8848020"/>
<dbReference type="RefSeq" id="XP_002676749.1">
    <property type="nucleotide sequence ID" value="XM_002676703.1"/>
</dbReference>
<dbReference type="KEGG" id="ngr:NAEGRDRAFT_68053"/>
<dbReference type="InParanoid" id="D2VGP8"/>